<keyword evidence="2" id="KW-1185">Reference proteome</keyword>
<dbReference type="Proteomes" id="UP000005239">
    <property type="component" value="Unassembled WGS sequence"/>
</dbReference>
<reference evidence="2" key="1">
    <citation type="journal article" date="2008" name="Nat. Genet.">
        <title>The Pristionchus pacificus genome provides a unique perspective on nematode lifestyle and parasitism.</title>
        <authorList>
            <person name="Dieterich C."/>
            <person name="Clifton S.W."/>
            <person name="Schuster L.N."/>
            <person name="Chinwalla A."/>
            <person name="Delehaunty K."/>
            <person name="Dinkelacker I."/>
            <person name="Fulton L."/>
            <person name="Fulton R."/>
            <person name="Godfrey J."/>
            <person name="Minx P."/>
            <person name="Mitreva M."/>
            <person name="Roeseler W."/>
            <person name="Tian H."/>
            <person name="Witte H."/>
            <person name="Yang S.P."/>
            <person name="Wilson R.K."/>
            <person name="Sommer R.J."/>
        </authorList>
    </citation>
    <scope>NUCLEOTIDE SEQUENCE [LARGE SCALE GENOMIC DNA]</scope>
    <source>
        <strain evidence="2">PS312</strain>
    </source>
</reference>
<name>A0A2A6C475_PRIPA</name>
<reference evidence="1" key="2">
    <citation type="submission" date="2022-06" db="UniProtKB">
        <authorList>
            <consortium name="EnsemblMetazoa"/>
        </authorList>
    </citation>
    <scope>IDENTIFICATION</scope>
    <source>
        <strain evidence="1">PS312</strain>
    </source>
</reference>
<organism evidence="1 2">
    <name type="scientific">Pristionchus pacificus</name>
    <name type="common">Parasitic nematode worm</name>
    <dbReference type="NCBI Taxonomy" id="54126"/>
    <lineage>
        <taxon>Eukaryota</taxon>
        <taxon>Metazoa</taxon>
        <taxon>Ecdysozoa</taxon>
        <taxon>Nematoda</taxon>
        <taxon>Chromadorea</taxon>
        <taxon>Rhabditida</taxon>
        <taxon>Rhabditina</taxon>
        <taxon>Diplogasteromorpha</taxon>
        <taxon>Diplogasteroidea</taxon>
        <taxon>Neodiplogasteridae</taxon>
        <taxon>Pristionchus</taxon>
    </lineage>
</organism>
<evidence type="ECO:0000313" key="2">
    <source>
        <dbReference type="Proteomes" id="UP000005239"/>
    </source>
</evidence>
<gene>
    <name evidence="1" type="primary">WBGene00278837</name>
</gene>
<dbReference type="AlphaFoldDB" id="A0A2A6C475"/>
<sequence>MDSISASPELGQGWYRDNWFNSVDITLRSGGSPHSPHLVREPLCGFPSLGVGPMSTMATAAAAKHAGGDYKPNADEEFKVYSFSIRLAVSRVYEAIARASVKYVMALAMRTEDIELEKELLEWMKIALQNVKCTKIIDGIQFMEHTPRGLCAAAEYRNPSIIDPENTLALADLNLFFDLGFLMSIYGSEFHDTTVKFTLEAQLERNGRPVESPRFASIVQSHYTRLNSPPTPYAHLLEALTRGNTVEVCPTNLIFDPSGRTSGCASVGNVIGEEDYCYEKLQSSPKHHCMKFIMLKFSWQHYVFLFILAAVSFLGIIYFHHSTRRTYPVKQKTAVCVSDEDSPFFFPCKDGQRHNEKLMKNILDSASSLSDEAIARASVKYVMALAMRTEDIELEKELLEWMKIALQNVKCTKIIDGIQFMEHTPRGLCAAAEYRNPSIIDPENTLALADLNLFFDLGFLMSIYGSEFHDTTVKFTLEAQLERNGRPVESPRFASIVQSHYTRLNSPPTPYAHLLDTLATRRNTVEEERVGVHLLAMVLEKIIYVMRSCNPPPNITWNEYLSRAAFKSNSYEGKNECRWTIDGHSIWDMIKLFFYDLNFNYKFMIGKL</sequence>
<dbReference type="EnsemblMetazoa" id="PPA40468.1">
    <property type="protein sequence ID" value="PPA40468.1"/>
    <property type="gene ID" value="WBGene00278837"/>
</dbReference>
<evidence type="ECO:0000313" key="1">
    <source>
        <dbReference type="EnsemblMetazoa" id="PPA40468.1"/>
    </source>
</evidence>
<accession>A0A8R1UWC3</accession>
<accession>A0A2A6C475</accession>
<protein>
    <submittedName>
        <fullName evidence="1">Uncharacterized protein</fullName>
    </submittedName>
</protein>
<proteinExistence type="predicted"/>